<dbReference type="PANTHER" id="PTHR47883:SF12">
    <property type="entry name" value="SEA DOMAIN-CONTAINING PROTEIN"/>
    <property type="match status" value="1"/>
</dbReference>
<comment type="caution">
    <text evidence="1">The sequence shown here is derived from an EMBL/GenBank/DDBJ whole genome shotgun (WGS) entry which is preliminary data.</text>
</comment>
<protein>
    <submittedName>
        <fullName evidence="1">Uncharacterized protein</fullName>
    </submittedName>
</protein>
<keyword evidence="2" id="KW-1185">Reference proteome</keyword>
<organism evidence="1 2">
    <name type="scientific">Vespula maculifrons</name>
    <name type="common">Eastern yellow jacket</name>
    <name type="synonym">Wasp</name>
    <dbReference type="NCBI Taxonomy" id="7453"/>
    <lineage>
        <taxon>Eukaryota</taxon>
        <taxon>Metazoa</taxon>
        <taxon>Ecdysozoa</taxon>
        <taxon>Arthropoda</taxon>
        <taxon>Hexapoda</taxon>
        <taxon>Insecta</taxon>
        <taxon>Pterygota</taxon>
        <taxon>Neoptera</taxon>
        <taxon>Endopterygota</taxon>
        <taxon>Hymenoptera</taxon>
        <taxon>Apocrita</taxon>
        <taxon>Aculeata</taxon>
        <taxon>Vespoidea</taxon>
        <taxon>Vespidae</taxon>
        <taxon>Vespinae</taxon>
        <taxon>Vespula</taxon>
    </lineage>
</organism>
<sequence>MEVARFGVPPLRASCDPNTKLGLRLGCVWVASGLRLGCVWVASGLHLGCVWVASGLRLGCVWVASGLRLDFQEKFSLRQKFETITYLEVARFGVPPLRTTCDPNTNLRFQEKFSLRQKFEHLTGDNNLNGSGTFQRATSSRIETITYLEVARFGVPPLRVSCDPNTKLGLRLGCVWVTSGLRLGCVWVASGLRLGCVWVASGLRLGCVWVASGLRLDFQEKFSLRQKFVKLTGDNNLRGSGTFRRATSSHNM</sequence>
<name>A0ABD2B4N9_VESMC</name>
<dbReference type="EMBL" id="JAYRBN010000100">
    <property type="protein sequence ID" value="KAL2727676.1"/>
    <property type="molecule type" value="Genomic_DNA"/>
</dbReference>
<evidence type="ECO:0000313" key="2">
    <source>
        <dbReference type="Proteomes" id="UP001607303"/>
    </source>
</evidence>
<accession>A0ABD2B4N9</accession>
<dbReference type="Proteomes" id="UP001607303">
    <property type="component" value="Unassembled WGS sequence"/>
</dbReference>
<dbReference type="PANTHER" id="PTHR47883">
    <property type="entry name" value="YIPPEE DOMAIN-CONTAINING PROTEIN"/>
    <property type="match status" value="1"/>
</dbReference>
<reference evidence="1 2" key="1">
    <citation type="journal article" date="2024" name="Ann. Entomol. Soc. Am.">
        <title>Genomic analyses of the southern and eastern yellowjacket wasps (Hymenoptera: Vespidae) reveal evolutionary signatures of social life.</title>
        <authorList>
            <person name="Catto M.A."/>
            <person name="Caine P.B."/>
            <person name="Orr S.E."/>
            <person name="Hunt B.G."/>
            <person name="Goodisman M.A.D."/>
        </authorList>
    </citation>
    <scope>NUCLEOTIDE SEQUENCE [LARGE SCALE GENOMIC DNA]</scope>
    <source>
        <strain evidence="1">232</strain>
        <tissue evidence="1">Head and thorax</tissue>
    </source>
</reference>
<evidence type="ECO:0000313" key="1">
    <source>
        <dbReference type="EMBL" id="KAL2727676.1"/>
    </source>
</evidence>
<gene>
    <name evidence="1" type="ORF">V1477_016952</name>
</gene>
<proteinExistence type="predicted"/>
<dbReference type="AlphaFoldDB" id="A0ABD2B4N9"/>